<dbReference type="InterPro" id="IPR047264">
    <property type="entry name" value="Cupin_HpaA-like_N"/>
</dbReference>
<dbReference type="AlphaFoldDB" id="A0A508X2K0"/>
<dbReference type="InterPro" id="IPR009057">
    <property type="entry name" value="Homeodomain-like_sf"/>
</dbReference>
<accession>A0A508X2K0</accession>
<evidence type="ECO:0000313" key="5">
    <source>
        <dbReference type="EMBL" id="VTZ63737.1"/>
    </source>
</evidence>
<dbReference type="InterPro" id="IPR018060">
    <property type="entry name" value="HTH_AraC"/>
</dbReference>
<dbReference type="PANTHER" id="PTHR43280:SF32">
    <property type="entry name" value="TRANSCRIPTIONAL REGULATORY PROTEIN"/>
    <property type="match status" value="1"/>
</dbReference>
<reference evidence="5" key="1">
    <citation type="submission" date="2019-06" db="EMBL/GenBank/DDBJ databases">
        <authorList>
            <person name="Le Quere A."/>
            <person name="Colella S."/>
        </authorList>
    </citation>
    <scope>NUCLEOTIDE SEQUENCE</scope>
    <source>
        <strain evidence="5">EmedicaeMD41</strain>
    </source>
</reference>
<dbReference type="GO" id="GO:0043565">
    <property type="term" value="F:sequence-specific DNA binding"/>
    <property type="evidence" value="ECO:0007669"/>
    <property type="project" value="InterPro"/>
</dbReference>
<dbReference type="Pfam" id="PF12833">
    <property type="entry name" value="HTH_18"/>
    <property type="match status" value="1"/>
</dbReference>
<dbReference type="Proteomes" id="UP000507954">
    <property type="component" value="Unassembled WGS sequence"/>
</dbReference>
<dbReference type="PANTHER" id="PTHR43280">
    <property type="entry name" value="ARAC-FAMILY TRANSCRIPTIONAL REGULATOR"/>
    <property type="match status" value="1"/>
</dbReference>
<keyword evidence="1" id="KW-0805">Transcription regulation</keyword>
<dbReference type="Pfam" id="PF02311">
    <property type="entry name" value="AraC_binding"/>
    <property type="match status" value="1"/>
</dbReference>
<sequence length="330" mass="36927">MITLPVTLEILRAGSSRLNGHFHQEIALIEHPPKAGQMKAPVPNYELYGEKSRERPDFWLHCETIHARSSLYRWEIGLHRHERFFQILYIAGGSGDALFEKTVEQISSPAVITVPPGIGHGFRFSPDVDGFVFTVLASHLPISPGRSSRPGAWMAAPRLTPLGGSEDGRYIGETLRRLATECEAGLSHRTVLLDAYLTTALVLTGRLAEGGDDEGAESENERRMERFDALLRQHYLTHRPAAFYARALGLSPTHFSRIVRAATGRSLHEVIAGKLVEEAKRQLLFTRGSVQQIGFRLGFGDPAYFSRFFLRRTGMTPRAWRTAERERLGA</sequence>
<evidence type="ECO:0000256" key="1">
    <source>
        <dbReference type="ARBA" id="ARBA00023015"/>
    </source>
</evidence>
<feature type="domain" description="HTH araC/xylS-type" evidence="4">
    <location>
        <begin position="225"/>
        <end position="323"/>
    </location>
</feature>
<organism evidence="5">
    <name type="scientific">Sinorhizobium medicae</name>
    <dbReference type="NCBI Taxonomy" id="110321"/>
    <lineage>
        <taxon>Bacteria</taxon>
        <taxon>Pseudomonadati</taxon>
        <taxon>Pseudomonadota</taxon>
        <taxon>Alphaproteobacteria</taxon>
        <taxon>Hyphomicrobiales</taxon>
        <taxon>Rhizobiaceae</taxon>
        <taxon>Sinorhizobium/Ensifer group</taxon>
        <taxon>Sinorhizobium</taxon>
    </lineage>
</organism>
<dbReference type="Gene3D" id="2.60.120.10">
    <property type="entry name" value="Jelly Rolls"/>
    <property type="match status" value="1"/>
</dbReference>
<dbReference type="InterPro" id="IPR014710">
    <property type="entry name" value="RmlC-like_jellyroll"/>
</dbReference>
<dbReference type="SUPFAM" id="SSF46689">
    <property type="entry name" value="Homeodomain-like"/>
    <property type="match status" value="1"/>
</dbReference>
<proteinExistence type="predicted"/>
<name>A0A508X2K0_9HYPH</name>
<evidence type="ECO:0000259" key="4">
    <source>
        <dbReference type="PROSITE" id="PS01124"/>
    </source>
</evidence>
<dbReference type="PROSITE" id="PS01124">
    <property type="entry name" value="HTH_ARAC_FAMILY_2"/>
    <property type="match status" value="1"/>
</dbReference>
<dbReference type="InterPro" id="IPR011051">
    <property type="entry name" value="RmlC_Cupin_sf"/>
</dbReference>
<protein>
    <submittedName>
        <fullName evidence="5">Helix-turn-helix-domain containing protein AraC type</fullName>
    </submittedName>
</protein>
<dbReference type="Gene3D" id="1.10.10.60">
    <property type="entry name" value="Homeodomain-like"/>
    <property type="match status" value="1"/>
</dbReference>
<evidence type="ECO:0000256" key="3">
    <source>
        <dbReference type="ARBA" id="ARBA00023163"/>
    </source>
</evidence>
<keyword evidence="2" id="KW-0238">DNA-binding</keyword>
<dbReference type="InterPro" id="IPR003313">
    <property type="entry name" value="AraC-bd"/>
</dbReference>
<evidence type="ECO:0000256" key="2">
    <source>
        <dbReference type="ARBA" id="ARBA00023125"/>
    </source>
</evidence>
<dbReference type="GO" id="GO:0003700">
    <property type="term" value="F:DNA-binding transcription factor activity"/>
    <property type="evidence" value="ECO:0007669"/>
    <property type="project" value="InterPro"/>
</dbReference>
<dbReference type="SUPFAM" id="SSF51182">
    <property type="entry name" value="RmlC-like cupins"/>
    <property type="match status" value="1"/>
</dbReference>
<keyword evidence="3" id="KW-0804">Transcription</keyword>
<gene>
    <name evidence="5" type="ORF">EMEDMD4_520031</name>
</gene>
<dbReference type="SMART" id="SM00342">
    <property type="entry name" value="HTH_ARAC"/>
    <property type="match status" value="1"/>
</dbReference>
<dbReference type="CDD" id="cd06999">
    <property type="entry name" value="cupin_HpaA-like_N"/>
    <property type="match status" value="1"/>
</dbReference>
<dbReference type="EMBL" id="CABFNB010000120">
    <property type="protein sequence ID" value="VTZ63737.1"/>
    <property type="molecule type" value="Genomic_DNA"/>
</dbReference>